<sequence>MNETEQEEEVLEEGNEESLPTNHFTETDLREEWRLFLGELRKKEPLIFNAIYGFRLSKKDENTIQVNYPSDTARAEFSKVQGDFFNHFKHKVKHFKIEVIYQMDVALKKEIETKRSLFEKMMEKNPLLKDLDDLLKFDFS</sequence>
<dbReference type="AlphaFoldDB" id="A0AAU0EZE2"/>
<keyword evidence="3" id="KW-1185">Reference proteome</keyword>
<evidence type="ECO:0000313" key="2">
    <source>
        <dbReference type="EMBL" id="WOC50993.1"/>
    </source>
</evidence>
<gene>
    <name evidence="2" type="ORF">BPO_0346</name>
</gene>
<feature type="compositionally biased region" description="Acidic residues" evidence="1">
    <location>
        <begin position="1"/>
        <end position="16"/>
    </location>
</feature>
<protein>
    <recommendedName>
        <fullName evidence="4">DNA polymerase III subunit gamma/tau</fullName>
    </recommendedName>
</protein>
<evidence type="ECO:0000313" key="3">
    <source>
        <dbReference type="Proteomes" id="UP001432059"/>
    </source>
</evidence>
<evidence type="ECO:0000256" key="1">
    <source>
        <dbReference type="SAM" id="MobiDB-lite"/>
    </source>
</evidence>
<dbReference type="KEGG" id="bpor:BPO_0346"/>
<evidence type="ECO:0008006" key="4">
    <source>
        <dbReference type="Google" id="ProtNLM"/>
    </source>
</evidence>
<dbReference type="EMBL" id="CP136426">
    <property type="protein sequence ID" value="WOC50993.1"/>
    <property type="molecule type" value="Genomic_DNA"/>
</dbReference>
<accession>A0AAU0EZE2</accession>
<proteinExistence type="predicted"/>
<feature type="region of interest" description="Disordered" evidence="1">
    <location>
        <begin position="1"/>
        <end position="23"/>
    </location>
</feature>
<dbReference type="RefSeq" id="WP_327984678.1">
    <property type="nucleotide sequence ID" value="NZ_CP136426.1"/>
</dbReference>
<dbReference type="Proteomes" id="UP001432059">
    <property type="component" value="Chromosome"/>
</dbReference>
<name>A0AAU0EZE2_9FLAO</name>
<reference evidence="2" key="1">
    <citation type="submission" date="2023-10" db="EMBL/GenBank/DDBJ databases">
        <title>Characterization and whole genome sequencing of a novel strain of Bergeyella porcorum QD2021 isolated from pig.</title>
        <authorList>
            <person name="Liu G."/>
            <person name="Chen C."/>
            <person name="Han X."/>
        </authorList>
    </citation>
    <scope>NUCLEOTIDE SEQUENCE</scope>
    <source>
        <strain evidence="2">QD2021</strain>
    </source>
</reference>
<organism evidence="2 3">
    <name type="scientific">Bergeyella porcorum</name>
    <dbReference type="NCBI Taxonomy" id="1735111"/>
    <lineage>
        <taxon>Bacteria</taxon>
        <taxon>Pseudomonadati</taxon>
        <taxon>Bacteroidota</taxon>
        <taxon>Flavobacteriia</taxon>
        <taxon>Flavobacteriales</taxon>
        <taxon>Weeksellaceae</taxon>
        <taxon>Bergeyella</taxon>
    </lineage>
</organism>